<keyword evidence="5" id="KW-1185">Reference proteome</keyword>
<comment type="caution">
    <text evidence="4">The sequence shown here is derived from an EMBL/GenBank/DDBJ whole genome shotgun (WGS) entry which is preliminary data.</text>
</comment>
<sequence>MDKIKVVPDIGSFWDEKGREEVAGIYVHYNNEKVLALQFLFYENGNLVKLKLHGKSGYENFFAVVFDYPSEFLTSISGSHTIPTDDHYSSRPGSSLALSAIKIGTNKGSYGPFGRTTNNTTAEDKDFNLLMGRSSFGGFHGSYVNVEHDHIKRMLMLGG</sequence>
<dbReference type="Gene3D" id="2.100.10.30">
    <property type="entry name" value="Jacalin-like lectin domain"/>
    <property type="match status" value="1"/>
</dbReference>
<dbReference type="InterPro" id="IPR036404">
    <property type="entry name" value="Jacalin-like_lectin_dom_sf"/>
</dbReference>
<organism evidence="4 5">
    <name type="scientific">Anisodus tanguticus</name>
    <dbReference type="NCBI Taxonomy" id="243964"/>
    <lineage>
        <taxon>Eukaryota</taxon>
        <taxon>Viridiplantae</taxon>
        <taxon>Streptophyta</taxon>
        <taxon>Embryophyta</taxon>
        <taxon>Tracheophyta</taxon>
        <taxon>Spermatophyta</taxon>
        <taxon>Magnoliopsida</taxon>
        <taxon>eudicotyledons</taxon>
        <taxon>Gunneridae</taxon>
        <taxon>Pentapetalae</taxon>
        <taxon>asterids</taxon>
        <taxon>lamiids</taxon>
        <taxon>Solanales</taxon>
        <taxon>Solanaceae</taxon>
        <taxon>Solanoideae</taxon>
        <taxon>Hyoscyameae</taxon>
        <taxon>Anisodus</taxon>
    </lineage>
</organism>
<comment type="similarity">
    <text evidence="1">Belongs to the jacalin lectin family.</text>
</comment>
<dbReference type="GO" id="GO:0030246">
    <property type="term" value="F:carbohydrate binding"/>
    <property type="evidence" value="ECO:0007669"/>
    <property type="project" value="UniProtKB-KW"/>
</dbReference>
<evidence type="ECO:0000256" key="1">
    <source>
        <dbReference type="ARBA" id="ARBA00006568"/>
    </source>
</evidence>
<dbReference type="EMBL" id="JAVYJV010000012">
    <property type="protein sequence ID" value="KAK4357115.1"/>
    <property type="molecule type" value="Genomic_DNA"/>
</dbReference>
<dbReference type="Pfam" id="PF01419">
    <property type="entry name" value="Jacalin"/>
    <property type="match status" value="1"/>
</dbReference>
<accession>A0AAE1VE33</accession>
<evidence type="ECO:0000313" key="4">
    <source>
        <dbReference type="EMBL" id="KAK4357115.1"/>
    </source>
</evidence>
<protein>
    <recommendedName>
        <fullName evidence="3">Jacalin-type lectin domain-containing protein</fullName>
    </recommendedName>
</protein>
<dbReference type="InterPro" id="IPR001229">
    <property type="entry name" value="Jacalin-like_lectin_dom"/>
</dbReference>
<dbReference type="SMART" id="SM00915">
    <property type="entry name" value="Jacalin"/>
    <property type="match status" value="1"/>
</dbReference>
<keyword evidence="2" id="KW-0430">Lectin</keyword>
<evidence type="ECO:0000256" key="2">
    <source>
        <dbReference type="ARBA" id="ARBA00022734"/>
    </source>
</evidence>
<reference evidence="4" key="1">
    <citation type="submission" date="2023-12" db="EMBL/GenBank/DDBJ databases">
        <title>Genome assembly of Anisodus tanguticus.</title>
        <authorList>
            <person name="Wang Y.-J."/>
        </authorList>
    </citation>
    <scope>NUCLEOTIDE SEQUENCE</scope>
    <source>
        <strain evidence="4">KB-2021</strain>
        <tissue evidence="4">Leaf</tissue>
    </source>
</reference>
<dbReference type="PROSITE" id="PS51752">
    <property type="entry name" value="JACALIN_LECTIN"/>
    <property type="match status" value="1"/>
</dbReference>
<name>A0AAE1VE33_9SOLA</name>
<dbReference type="Proteomes" id="UP001291623">
    <property type="component" value="Unassembled WGS sequence"/>
</dbReference>
<feature type="domain" description="Jacalin-type lectin" evidence="3">
    <location>
        <begin position="1"/>
        <end position="157"/>
    </location>
</feature>
<dbReference type="AlphaFoldDB" id="A0AAE1VE33"/>
<gene>
    <name evidence="4" type="ORF">RND71_022725</name>
</gene>
<proteinExistence type="inferred from homology"/>
<dbReference type="PANTHER" id="PTHR47293:SF60">
    <property type="entry name" value="INACTIVE PROTEIN RESTRICTED TEV MOVEMENT 1-LIKE"/>
    <property type="match status" value="1"/>
</dbReference>
<evidence type="ECO:0000313" key="5">
    <source>
        <dbReference type="Proteomes" id="UP001291623"/>
    </source>
</evidence>
<evidence type="ECO:0000259" key="3">
    <source>
        <dbReference type="PROSITE" id="PS51752"/>
    </source>
</evidence>
<dbReference type="PANTHER" id="PTHR47293">
    <property type="entry name" value="JACALIN-RELATED LECTIN 3"/>
    <property type="match status" value="1"/>
</dbReference>
<dbReference type="SUPFAM" id="SSF51101">
    <property type="entry name" value="Mannose-binding lectins"/>
    <property type="match status" value="1"/>
</dbReference>